<proteinExistence type="predicted"/>
<gene>
    <name evidence="1" type="ORF">LSALG_LOCUS29586</name>
</gene>
<dbReference type="AlphaFoldDB" id="A0AA36EE45"/>
<evidence type="ECO:0000313" key="1">
    <source>
        <dbReference type="EMBL" id="CAI9290395.1"/>
    </source>
</evidence>
<evidence type="ECO:0000313" key="2">
    <source>
        <dbReference type="Proteomes" id="UP001177003"/>
    </source>
</evidence>
<protein>
    <submittedName>
        <fullName evidence="1">Uncharacterized protein</fullName>
    </submittedName>
</protein>
<reference evidence="1" key="1">
    <citation type="submission" date="2023-04" db="EMBL/GenBank/DDBJ databases">
        <authorList>
            <person name="Vijverberg K."/>
            <person name="Xiong W."/>
            <person name="Schranz E."/>
        </authorList>
    </citation>
    <scope>NUCLEOTIDE SEQUENCE</scope>
</reference>
<organism evidence="1 2">
    <name type="scientific">Lactuca saligna</name>
    <name type="common">Willowleaf lettuce</name>
    <dbReference type="NCBI Taxonomy" id="75948"/>
    <lineage>
        <taxon>Eukaryota</taxon>
        <taxon>Viridiplantae</taxon>
        <taxon>Streptophyta</taxon>
        <taxon>Embryophyta</taxon>
        <taxon>Tracheophyta</taxon>
        <taxon>Spermatophyta</taxon>
        <taxon>Magnoliopsida</taxon>
        <taxon>eudicotyledons</taxon>
        <taxon>Gunneridae</taxon>
        <taxon>Pentapetalae</taxon>
        <taxon>asterids</taxon>
        <taxon>campanulids</taxon>
        <taxon>Asterales</taxon>
        <taxon>Asteraceae</taxon>
        <taxon>Cichorioideae</taxon>
        <taxon>Cichorieae</taxon>
        <taxon>Lactucinae</taxon>
        <taxon>Lactuca</taxon>
    </lineage>
</organism>
<keyword evidence="2" id="KW-1185">Reference proteome</keyword>
<accession>A0AA36EE45</accession>
<name>A0AA36EE45_LACSI</name>
<sequence length="133" mass="15851">MNPHNWLSLFLIVSKDVQKCEPIVQHLKRMIKCYILDFVKMDVKIAYVLKKRPIVKPKEQPKCIQFLKTGIIRNKHWSIVYKRKEEEVVQNFIFFFRYKHLYSSSALKKILFSAKAHKVKSPADIKCVADMIR</sequence>
<dbReference type="EMBL" id="OX465082">
    <property type="protein sequence ID" value="CAI9290395.1"/>
    <property type="molecule type" value="Genomic_DNA"/>
</dbReference>
<dbReference type="Proteomes" id="UP001177003">
    <property type="component" value="Chromosome 6"/>
</dbReference>